<evidence type="ECO:0000256" key="9">
    <source>
        <dbReference type="ARBA" id="ARBA00023288"/>
    </source>
</evidence>
<keyword evidence="11" id="KW-0812">Transmembrane</keyword>
<keyword evidence="4" id="KW-1003">Cell membrane</keyword>
<dbReference type="KEGG" id="dord:105998312"/>
<evidence type="ECO:0000256" key="12">
    <source>
        <dbReference type="SAM" id="SignalP"/>
    </source>
</evidence>
<reference evidence="14" key="1">
    <citation type="submission" date="2025-08" db="UniProtKB">
        <authorList>
            <consortium name="RefSeq"/>
        </authorList>
    </citation>
    <scope>IDENTIFICATION</scope>
    <source>
        <tissue evidence="14">Kidney</tissue>
    </source>
</reference>
<keyword evidence="7 11" id="KW-0472">Membrane</keyword>
<dbReference type="AlphaFoldDB" id="A0A1S3GHU8"/>
<dbReference type="Proteomes" id="UP000081671">
    <property type="component" value="Unplaced"/>
</dbReference>
<feature type="region of interest" description="Disordered" evidence="10">
    <location>
        <begin position="35"/>
        <end position="58"/>
    </location>
</feature>
<keyword evidence="6 12" id="KW-0732">Signal</keyword>
<evidence type="ECO:0000256" key="8">
    <source>
        <dbReference type="ARBA" id="ARBA00023180"/>
    </source>
</evidence>
<dbReference type="CTD" id="1043"/>
<evidence type="ECO:0000256" key="7">
    <source>
        <dbReference type="ARBA" id="ARBA00023136"/>
    </source>
</evidence>
<evidence type="ECO:0000313" key="14">
    <source>
        <dbReference type="RefSeq" id="XP_012888453.1"/>
    </source>
</evidence>
<name>A0A1S3GHU8_DIPOR</name>
<dbReference type="GeneID" id="105998312"/>
<gene>
    <name evidence="14" type="primary">Cd52</name>
</gene>
<evidence type="ECO:0000256" key="2">
    <source>
        <dbReference type="ARBA" id="ARBA00004609"/>
    </source>
</evidence>
<evidence type="ECO:0000313" key="13">
    <source>
        <dbReference type="Proteomes" id="UP000081671"/>
    </source>
</evidence>
<dbReference type="InterPro" id="IPR026643">
    <property type="entry name" value="CAMPATH-1"/>
</dbReference>
<proteinExistence type="predicted"/>
<keyword evidence="9" id="KW-0449">Lipoprotein</keyword>
<dbReference type="GO" id="GO:0097225">
    <property type="term" value="C:sperm midpiece"/>
    <property type="evidence" value="ECO:0007669"/>
    <property type="project" value="TreeGrafter"/>
</dbReference>
<sequence length="87" mass="9267">MKGFLFLLLAIIFLLTIQIQTGVLGNQTTPAASSLVTATTTSRSSNKGSTKPTAKPAKSGVLALGDMGRGSFFFFLTSTLIHLFYHN</sequence>
<evidence type="ECO:0000256" key="5">
    <source>
        <dbReference type="ARBA" id="ARBA00022622"/>
    </source>
</evidence>
<evidence type="ECO:0000256" key="6">
    <source>
        <dbReference type="ARBA" id="ARBA00022729"/>
    </source>
</evidence>
<feature type="transmembrane region" description="Helical" evidence="11">
    <location>
        <begin position="67"/>
        <end position="85"/>
    </location>
</feature>
<keyword evidence="13" id="KW-1185">Reference proteome</keyword>
<dbReference type="GO" id="GO:0005886">
    <property type="term" value="C:plasma membrane"/>
    <property type="evidence" value="ECO:0007669"/>
    <property type="project" value="UniProtKB-SubCell"/>
</dbReference>
<dbReference type="Pfam" id="PF15116">
    <property type="entry name" value="CD52"/>
    <property type="match status" value="1"/>
</dbReference>
<evidence type="ECO:0000256" key="4">
    <source>
        <dbReference type="ARBA" id="ARBA00022475"/>
    </source>
</evidence>
<dbReference type="FunCoup" id="A0A1S3GHU8">
    <property type="interactions" value="4"/>
</dbReference>
<dbReference type="PANTHER" id="PTHR15029:SF0">
    <property type="entry name" value="CAMPATH-1 ANTIGEN"/>
    <property type="match status" value="1"/>
</dbReference>
<evidence type="ECO:0000256" key="1">
    <source>
        <dbReference type="ARBA" id="ARBA00002087"/>
    </source>
</evidence>
<dbReference type="PANTHER" id="PTHR15029">
    <property type="entry name" value="CAMPATH-1 ANTIGEN"/>
    <property type="match status" value="1"/>
</dbReference>
<dbReference type="InParanoid" id="A0A1S3GHU8"/>
<dbReference type="GO" id="GO:0007204">
    <property type="term" value="P:positive regulation of cytosolic calcium ion concentration"/>
    <property type="evidence" value="ECO:0007669"/>
    <property type="project" value="TreeGrafter"/>
</dbReference>
<feature type="compositionally biased region" description="Low complexity" evidence="10">
    <location>
        <begin position="35"/>
        <end position="45"/>
    </location>
</feature>
<feature type="signal peptide" evidence="12">
    <location>
        <begin position="1"/>
        <end position="25"/>
    </location>
</feature>
<evidence type="ECO:0000256" key="11">
    <source>
        <dbReference type="SAM" id="Phobius"/>
    </source>
</evidence>
<keyword evidence="5" id="KW-0336">GPI-anchor</keyword>
<organism evidence="13 14">
    <name type="scientific">Dipodomys ordii</name>
    <name type="common">Ord's kangaroo rat</name>
    <dbReference type="NCBI Taxonomy" id="10020"/>
    <lineage>
        <taxon>Eukaryota</taxon>
        <taxon>Metazoa</taxon>
        <taxon>Chordata</taxon>
        <taxon>Craniata</taxon>
        <taxon>Vertebrata</taxon>
        <taxon>Euteleostomi</taxon>
        <taxon>Mammalia</taxon>
        <taxon>Eutheria</taxon>
        <taxon>Euarchontoglires</taxon>
        <taxon>Glires</taxon>
        <taxon>Rodentia</taxon>
        <taxon>Castorimorpha</taxon>
        <taxon>Heteromyidae</taxon>
        <taxon>Dipodomyinae</taxon>
        <taxon>Dipodomys</taxon>
    </lineage>
</organism>
<feature type="chain" id="PRO_5010244526" description="CAMPATH-1 antigen" evidence="12">
    <location>
        <begin position="26"/>
        <end position="87"/>
    </location>
</feature>
<comment type="subcellular location">
    <subcellularLocation>
        <location evidence="2">Cell membrane</location>
        <topology evidence="2">Lipid-anchor</topology>
        <topology evidence="2">GPI-anchor</topology>
    </subcellularLocation>
</comment>
<protein>
    <recommendedName>
        <fullName evidence="3">CAMPATH-1 antigen</fullName>
    </recommendedName>
</protein>
<dbReference type="STRING" id="10020.ENSDORP00000007855"/>
<dbReference type="GO" id="GO:0098552">
    <property type="term" value="C:side of membrane"/>
    <property type="evidence" value="ECO:0007669"/>
    <property type="project" value="UniProtKB-KW"/>
</dbReference>
<keyword evidence="11" id="KW-1133">Transmembrane helix</keyword>
<evidence type="ECO:0000256" key="10">
    <source>
        <dbReference type="SAM" id="MobiDB-lite"/>
    </source>
</evidence>
<comment type="function">
    <text evidence="1">May play a role in carrying and orienting carbohydrate, as well as having a more specific role.</text>
</comment>
<dbReference type="RefSeq" id="XP_012888453.1">
    <property type="nucleotide sequence ID" value="XM_013032999.1"/>
</dbReference>
<keyword evidence="8" id="KW-0325">Glycoprotein</keyword>
<evidence type="ECO:0000256" key="3">
    <source>
        <dbReference type="ARBA" id="ARBA00013286"/>
    </source>
</evidence>
<accession>A0A1S3GHU8</accession>